<name>A0A8J3CCI9_9PSEU</name>
<accession>A0A8J3CCI9</accession>
<evidence type="ECO:0000313" key="1">
    <source>
        <dbReference type="EMBL" id="GGM73724.1"/>
    </source>
</evidence>
<sequence>MSTGEGRRTNAPGRDPEELVVLVPDEPPALTPAAAKLLLKILSEASGQQE</sequence>
<dbReference type="EMBL" id="BMMK01000031">
    <property type="protein sequence ID" value="GGM73724.1"/>
    <property type="molecule type" value="Genomic_DNA"/>
</dbReference>
<protein>
    <submittedName>
        <fullName evidence="1">Uncharacterized protein</fullName>
    </submittedName>
</protein>
<organism evidence="1 2">
    <name type="scientific">Longimycelium tulufanense</name>
    <dbReference type="NCBI Taxonomy" id="907463"/>
    <lineage>
        <taxon>Bacteria</taxon>
        <taxon>Bacillati</taxon>
        <taxon>Actinomycetota</taxon>
        <taxon>Actinomycetes</taxon>
        <taxon>Pseudonocardiales</taxon>
        <taxon>Pseudonocardiaceae</taxon>
        <taxon>Longimycelium</taxon>
    </lineage>
</organism>
<comment type="caution">
    <text evidence="1">The sequence shown here is derived from an EMBL/GenBank/DDBJ whole genome shotgun (WGS) entry which is preliminary data.</text>
</comment>
<proteinExistence type="predicted"/>
<dbReference type="Proteomes" id="UP000637578">
    <property type="component" value="Unassembled WGS sequence"/>
</dbReference>
<reference evidence="1" key="2">
    <citation type="submission" date="2020-09" db="EMBL/GenBank/DDBJ databases">
        <authorList>
            <person name="Sun Q."/>
            <person name="Zhou Y."/>
        </authorList>
    </citation>
    <scope>NUCLEOTIDE SEQUENCE</scope>
    <source>
        <strain evidence="1">CGMCC 4.5737</strain>
    </source>
</reference>
<keyword evidence="2" id="KW-1185">Reference proteome</keyword>
<gene>
    <name evidence="1" type="ORF">GCM10012275_50570</name>
</gene>
<dbReference type="AlphaFoldDB" id="A0A8J3CCI9"/>
<dbReference type="RefSeq" id="WP_189060924.1">
    <property type="nucleotide sequence ID" value="NZ_BMMK01000031.1"/>
</dbReference>
<evidence type="ECO:0000313" key="2">
    <source>
        <dbReference type="Proteomes" id="UP000637578"/>
    </source>
</evidence>
<reference evidence="1" key="1">
    <citation type="journal article" date="2014" name="Int. J. Syst. Evol. Microbiol.">
        <title>Complete genome sequence of Corynebacterium casei LMG S-19264T (=DSM 44701T), isolated from a smear-ripened cheese.</title>
        <authorList>
            <consortium name="US DOE Joint Genome Institute (JGI-PGF)"/>
            <person name="Walter F."/>
            <person name="Albersmeier A."/>
            <person name="Kalinowski J."/>
            <person name="Ruckert C."/>
        </authorList>
    </citation>
    <scope>NUCLEOTIDE SEQUENCE</scope>
    <source>
        <strain evidence="1">CGMCC 4.5737</strain>
    </source>
</reference>